<dbReference type="KEGG" id="vpd:VAPA_1c08940"/>
<evidence type="ECO:0000313" key="3">
    <source>
        <dbReference type="EMBL" id="AGU48014.1"/>
    </source>
</evidence>
<proteinExistence type="inferred from homology"/>
<reference evidence="3 4" key="1">
    <citation type="submission" date="2012-10" db="EMBL/GenBank/DDBJ databases">
        <title>Genome sequence of Variovorax paradoxus B4.</title>
        <authorList>
            <person name="Schuldes J."/>
            <person name="Brandt U."/>
            <person name="Hiessl S."/>
            <person name="Wuebbeler J.H."/>
            <person name="Thuermer A."/>
            <person name="Steinbuechel A."/>
            <person name="Daniel R."/>
        </authorList>
    </citation>
    <scope>NUCLEOTIDE SEQUENCE [LARGE SCALE GENOMIC DNA]</scope>
    <source>
        <strain evidence="3 4">B4</strain>
    </source>
</reference>
<protein>
    <submittedName>
        <fullName evidence="3">RNA-dependent DNA polymerase</fullName>
    </submittedName>
</protein>
<sequence length="562" mass="63739">MPKATPMLPLWRGGMGPRAVRDPAHARKHLARKPGDPASFCNALGSVECRAHREAQGRTTMSDRSGKSDCCVVPKKLPNKAAGEAPAAAEAVEGRRQAKGNAIAARMSRRSVRVYDMGTALDGIRQTAKGRRGARFTGLLHHIYAVERLEAAYLALKRDAAAGVDGQTWQAYGQDLEGNLLDLSERLARGGYRPQPVKRVYIDKADGSKRPLGVPALEDKLVQRATVEVLNAIYEQDFLGFSYGFRPGKSAHNALDAVAVGVHSRRVSWILDADIAKFFDTIERDWLVKFIEHRVADTRVVRLIKKWLHAGVLEEGRLRQSEVGTVQGGSISPLLANIYLHYAFDLWVKQWRGRHARGDVIVVRYADDWVAGFQFRDDAERFQRAVAERLGQFGLKLHPEKTRLIEFGRFARENRRRRGQGKPQTFDFLGFTHCCGTTRKGHFMVLRLTSAKRLRAKLQVVKLELRRRMHQPIPEQGQYLRAVVAGHARYFGVPCNGARLRTFRFQVAGLWHRTLCRRSQSHGLTWRRMYRLMAHWLPVANICHPYPNQRLIVMTQGRSRMR</sequence>
<dbReference type="AlphaFoldDB" id="T1X6Q1"/>
<accession>T1X6Q1</accession>
<dbReference type="InterPro" id="IPR000477">
    <property type="entry name" value="RT_dom"/>
</dbReference>
<dbReference type="Proteomes" id="UP000016223">
    <property type="component" value="Chromosome 1"/>
</dbReference>
<gene>
    <name evidence="3" type="ORF">VAPA_1c08940</name>
</gene>
<evidence type="ECO:0000259" key="2">
    <source>
        <dbReference type="PROSITE" id="PS50878"/>
    </source>
</evidence>
<dbReference type="NCBIfam" id="TIGR04416">
    <property type="entry name" value="group_II_RT_mat"/>
    <property type="match status" value="1"/>
</dbReference>
<dbReference type="CDD" id="cd01651">
    <property type="entry name" value="RT_G2_intron"/>
    <property type="match status" value="1"/>
</dbReference>
<comment type="similarity">
    <text evidence="1">Belongs to the bacterial reverse transcriptase family.</text>
</comment>
<dbReference type="InterPro" id="IPR030931">
    <property type="entry name" value="Group_II_RT_mat"/>
</dbReference>
<dbReference type="EMBL" id="CP003911">
    <property type="protein sequence ID" value="AGU48014.1"/>
    <property type="molecule type" value="Genomic_DNA"/>
</dbReference>
<organism evidence="3 4">
    <name type="scientific">Variovorax paradoxus B4</name>
    <dbReference type="NCBI Taxonomy" id="1246301"/>
    <lineage>
        <taxon>Bacteria</taxon>
        <taxon>Pseudomonadati</taxon>
        <taxon>Pseudomonadota</taxon>
        <taxon>Betaproteobacteria</taxon>
        <taxon>Burkholderiales</taxon>
        <taxon>Comamonadaceae</taxon>
        <taxon>Variovorax</taxon>
    </lineage>
</organism>
<dbReference type="PATRIC" id="fig|1246301.3.peg.910"/>
<dbReference type="PROSITE" id="PS50878">
    <property type="entry name" value="RT_POL"/>
    <property type="match status" value="1"/>
</dbReference>
<dbReference type="InterPro" id="IPR043502">
    <property type="entry name" value="DNA/RNA_pol_sf"/>
</dbReference>
<dbReference type="SUPFAM" id="SSF56672">
    <property type="entry name" value="DNA/RNA polymerases"/>
    <property type="match status" value="1"/>
</dbReference>
<dbReference type="Pfam" id="PF00078">
    <property type="entry name" value="RVT_1"/>
    <property type="match status" value="1"/>
</dbReference>
<feature type="domain" description="Reverse transcriptase" evidence="2">
    <location>
        <begin position="183"/>
        <end position="433"/>
    </location>
</feature>
<dbReference type="HOGENOM" id="CLU_013584_6_0_4"/>
<dbReference type="PANTHER" id="PTHR34047:SF8">
    <property type="entry name" value="PROTEIN YKFC"/>
    <property type="match status" value="1"/>
</dbReference>
<dbReference type="InterPro" id="IPR051083">
    <property type="entry name" value="GrpII_Intron_Splice-Mob/Def"/>
</dbReference>
<dbReference type="PANTHER" id="PTHR34047">
    <property type="entry name" value="NUCLEAR INTRON MATURASE 1, MITOCHONDRIAL-RELATED"/>
    <property type="match status" value="1"/>
</dbReference>
<evidence type="ECO:0000313" key="4">
    <source>
        <dbReference type="Proteomes" id="UP000016223"/>
    </source>
</evidence>
<evidence type="ECO:0000256" key="1">
    <source>
        <dbReference type="ARBA" id="ARBA00034120"/>
    </source>
</evidence>
<name>T1X6Q1_VARPD</name>